<dbReference type="AlphaFoldDB" id="A0A1L5NVY3"/>
<evidence type="ECO:0000313" key="1">
    <source>
        <dbReference type="EMBL" id="APO72034.1"/>
    </source>
</evidence>
<dbReference type="EMBL" id="CP017105">
    <property type="protein sequence ID" value="APO72034.1"/>
    <property type="molecule type" value="Genomic_DNA"/>
</dbReference>
<name>A0A1L5NVY3_9HYPH</name>
<reference evidence="1 2" key="1">
    <citation type="submission" date="2016-09" db="EMBL/GenBank/DDBJ databases">
        <title>The complete genome sequences of Rhizobium gallicum, symbiovars gallicum and phaseoli, symbionts associated to common bean (Phaseolus vulgaris).</title>
        <authorList>
            <person name="Bustos P."/>
            <person name="Santamaria R.I."/>
            <person name="Perez-Carrascal O.M."/>
            <person name="Juarez S."/>
            <person name="Lozano L."/>
            <person name="Martinez-Flores I."/>
            <person name="Martinez-Romero E."/>
            <person name="Cevallos M."/>
            <person name="Romero D."/>
            <person name="Davila G."/>
            <person name="Gonzalez V."/>
        </authorList>
    </citation>
    <scope>NUCLEOTIDE SEQUENCE [LARGE SCALE GENOMIC DNA]</scope>
    <source>
        <strain evidence="1 2">IE4872</strain>
        <plasmid evidence="2">prgalie4872d</plasmid>
    </source>
</reference>
<organism evidence="1 2">
    <name type="scientific">Rhizobium gallicum</name>
    <dbReference type="NCBI Taxonomy" id="56730"/>
    <lineage>
        <taxon>Bacteria</taxon>
        <taxon>Pseudomonadati</taxon>
        <taxon>Pseudomonadota</taxon>
        <taxon>Alphaproteobacteria</taxon>
        <taxon>Hyphomicrobiales</taxon>
        <taxon>Rhizobiaceae</taxon>
        <taxon>Rhizobium/Agrobacterium group</taxon>
        <taxon>Rhizobium</taxon>
    </lineage>
</organism>
<gene>
    <name evidence="1" type="ORF">IE4872_PD01513</name>
</gene>
<keyword evidence="1" id="KW-0614">Plasmid</keyword>
<sequence>MRTSWSSLTIRRQCPHPRPWLPDARVIKDGARKCRDAIEEIDVNNAVLAPALPSTSDPALRKSRLLRQSRFPKSLYIPSTIVQSSERWEYIGKI</sequence>
<geneLocation type="plasmid" evidence="2">
    <name>prgalie4872d</name>
</geneLocation>
<protein>
    <submittedName>
        <fullName evidence="1">Uncharacterized protein</fullName>
    </submittedName>
</protein>
<accession>A0A1L5NVY3</accession>
<proteinExistence type="predicted"/>
<dbReference type="Proteomes" id="UP000184749">
    <property type="component" value="Plasmid pRgalIE4872d"/>
</dbReference>
<evidence type="ECO:0000313" key="2">
    <source>
        <dbReference type="Proteomes" id="UP000184749"/>
    </source>
</evidence>